<dbReference type="PANTHER" id="PTHR34269:SF19">
    <property type="match status" value="1"/>
</dbReference>
<organism evidence="1 2">
    <name type="scientific">Quercus rubra</name>
    <name type="common">Northern red oak</name>
    <name type="synonym">Quercus borealis</name>
    <dbReference type="NCBI Taxonomy" id="3512"/>
    <lineage>
        <taxon>Eukaryota</taxon>
        <taxon>Viridiplantae</taxon>
        <taxon>Streptophyta</taxon>
        <taxon>Embryophyta</taxon>
        <taxon>Tracheophyta</taxon>
        <taxon>Spermatophyta</taxon>
        <taxon>Magnoliopsida</taxon>
        <taxon>eudicotyledons</taxon>
        <taxon>Gunneridae</taxon>
        <taxon>Pentapetalae</taxon>
        <taxon>rosids</taxon>
        <taxon>fabids</taxon>
        <taxon>Fagales</taxon>
        <taxon>Fagaceae</taxon>
        <taxon>Quercus</taxon>
    </lineage>
</organism>
<dbReference type="PANTHER" id="PTHR34269">
    <property type="entry name" value="TRANSCRIPTION FACTOR B3-DOMAIN FAMILY-RELATED"/>
    <property type="match status" value="1"/>
</dbReference>
<dbReference type="AlphaFoldDB" id="A0AAN7FS92"/>
<protein>
    <submittedName>
        <fullName evidence="1">Uncharacterized protein</fullName>
    </submittedName>
</protein>
<proteinExistence type="predicted"/>
<sequence length="155" mass="17820">MAGDGSGIGEDKDSNSWPFRFRLTTDHLCWDSLKISPSKEFEEHILGNMNEASHKALKAWLPVEISIYDVDTCGTYPAKLAKKEKTMIEQPTCYDLEEARKEFAYSIEPFRQLVNKRNLNYNQEIGLRWSGAKAVEKLEFSVLYVPRLDLSSLRI</sequence>
<evidence type="ECO:0000313" key="2">
    <source>
        <dbReference type="Proteomes" id="UP001324115"/>
    </source>
</evidence>
<reference evidence="1 2" key="1">
    <citation type="journal article" date="2023" name="G3 (Bethesda)">
        <title>A haplotype-resolved chromosome-scale genome for Quercus rubra L. provides insights into the genetics of adaptive traits for red oak species.</title>
        <authorList>
            <person name="Kapoor B."/>
            <person name="Jenkins J."/>
            <person name="Schmutz J."/>
            <person name="Zhebentyayeva T."/>
            <person name="Kuelheim C."/>
            <person name="Coggeshall M."/>
            <person name="Heim C."/>
            <person name="Lasky J.R."/>
            <person name="Leites L."/>
            <person name="Islam-Faridi N."/>
            <person name="Romero-Severson J."/>
            <person name="DeLeo V.L."/>
            <person name="Lucas S.M."/>
            <person name="Lazic D."/>
            <person name="Gailing O."/>
            <person name="Carlson J."/>
            <person name="Staton M."/>
        </authorList>
    </citation>
    <scope>NUCLEOTIDE SEQUENCE [LARGE SCALE GENOMIC DNA]</scope>
    <source>
        <strain evidence="1">Pseudo-F2</strain>
    </source>
</reference>
<keyword evidence="2" id="KW-1185">Reference proteome</keyword>
<comment type="caution">
    <text evidence="1">The sequence shown here is derived from an EMBL/GenBank/DDBJ whole genome shotgun (WGS) entry which is preliminary data.</text>
</comment>
<dbReference type="Proteomes" id="UP001324115">
    <property type="component" value="Unassembled WGS sequence"/>
</dbReference>
<name>A0AAN7FS92_QUERU</name>
<accession>A0AAN7FS92</accession>
<evidence type="ECO:0000313" key="1">
    <source>
        <dbReference type="EMBL" id="KAK4595956.1"/>
    </source>
</evidence>
<dbReference type="InterPro" id="IPR051442">
    <property type="entry name" value="B3_domain"/>
</dbReference>
<dbReference type="EMBL" id="JAXUIC010000003">
    <property type="protein sequence ID" value="KAK4595956.1"/>
    <property type="molecule type" value="Genomic_DNA"/>
</dbReference>
<gene>
    <name evidence="1" type="ORF">RGQ29_014160</name>
</gene>